<dbReference type="InterPro" id="IPR001460">
    <property type="entry name" value="PCN-bd_Tpept"/>
</dbReference>
<reference evidence="19 20" key="1">
    <citation type="journal article" date="2016" name="Nat. Commun.">
        <title>Thousands of microbial genomes shed light on interconnected biogeochemical processes in an aquifer system.</title>
        <authorList>
            <person name="Anantharaman K."/>
            <person name="Brown C.T."/>
            <person name="Hug L.A."/>
            <person name="Sharon I."/>
            <person name="Castelle C.J."/>
            <person name="Probst A.J."/>
            <person name="Thomas B.C."/>
            <person name="Singh A."/>
            <person name="Wilkins M.J."/>
            <person name="Karaoz U."/>
            <person name="Brodie E.L."/>
            <person name="Williams K.H."/>
            <person name="Hubbard S.S."/>
            <person name="Banfield J.F."/>
        </authorList>
    </citation>
    <scope>NUCLEOTIDE SEQUENCE [LARGE SCALE GENOMIC DNA]</scope>
</reference>
<dbReference type="STRING" id="1801764.A2903_01860"/>
<dbReference type="Gene3D" id="3.40.710.10">
    <property type="entry name" value="DD-peptidase/beta-lactamase superfamily"/>
    <property type="match status" value="1"/>
</dbReference>
<dbReference type="InterPro" id="IPR050396">
    <property type="entry name" value="Glycosyltr_51/Transpeptidase"/>
</dbReference>
<keyword evidence="7" id="KW-0328">Glycosyltransferase</keyword>
<evidence type="ECO:0000259" key="17">
    <source>
        <dbReference type="Pfam" id="PF00905"/>
    </source>
</evidence>
<keyword evidence="4" id="KW-1003">Cell membrane</keyword>
<keyword evidence="12" id="KW-0472">Membrane</keyword>
<dbReference type="Pfam" id="PF00912">
    <property type="entry name" value="Transgly"/>
    <property type="match status" value="1"/>
</dbReference>
<evidence type="ECO:0000256" key="9">
    <source>
        <dbReference type="ARBA" id="ARBA00022801"/>
    </source>
</evidence>
<comment type="catalytic activity">
    <reaction evidence="16">
        <text>[GlcNAc-(1-&gt;4)-Mur2Ac(oyl-L-Ala-gamma-D-Glu-L-Lys-D-Ala-D-Ala)](n)-di-trans,octa-cis-undecaprenyl diphosphate + beta-D-GlcNAc-(1-&gt;4)-Mur2Ac(oyl-L-Ala-gamma-D-Glu-L-Lys-D-Ala-D-Ala)-di-trans,octa-cis-undecaprenyl diphosphate = [GlcNAc-(1-&gt;4)-Mur2Ac(oyl-L-Ala-gamma-D-Glu-L-Lys-D-Ala-D-Ala)](n+1)-di-trans,octa-cis-undecaprenyl diphosphate + di-trans,octa-cis-undecaprenyl diphosphate + H(+)</text>
        <dbReference type="Rhea" id="RHEA:23708"/>
        <dbReference type="Rhea" id="RHEA-COMP:9602"/>
        <dbReference type="Rhea" id="RHEA-COMP:9603"/>
        <dbReference type="ChEBI" id="CHEBI:15378"/>
        <dbReference type="ChEBI" id="CHEBI:58405"/>
        <dbReference type="ChEBI" id="CHEBI:60033"/>
        <dbReference type="ChEBI" id="CHEBI:78435"/>
        <dbReference type="EC" id="2.4.99.28"/>
    </reaction>
</comment>
<dbReference type="GO" id="GO:0008360">
    <property type="term" value="P:regulation of cell shape"/>
    <property type="evidence" value="ECO:0007669"/>
    <property type="project" value="UniProtKB-KW"/>
</dbReference>
<name>A0A1F6WQZ1_9BACT</name>
<evidence type="ECO:0000256" key="14">
    <source>
        <dbReference type="ARBA" id="ARBA00023316"/>
    </source>
</evidence>
<evidence type="ECO:0000256" key="15">
    <source>
        <dbReference type="ARBA" id="ARBA00034000"/>
    </source>
</evidence>
<evidence type="ECO:0000256" key="3">
    <source>
        <dbReference type="ARBA" id="ARBA00007739"/>
    </source>
</evidence>
<keyword evidence="6" id="KW-0645">Protease</keyword>
<evidence type="ECO:0000256" key="6">
    <source>
        <dbReference type="ARBA" id="ARBA00022670"/>
    </source>
</evidence>
<evidence type="ECO:0000256" key="10">
    <source>
        <dbReference type="ARBA" id="ARBA00022960"/>
    </source>
</evidence>
<keyword evidence="10" id="KW-0133">Cell shape</keyword>
<protein>
    <submittedName>
        <fullName evidence="19">Uncharacterized protein</fullName>
    </submittedName>
</protein>
<feature type="non-terminal residue" evidence="19">
    <location>
        <position position="1"/>
    </location>
</feature>
<evidence type="ECO:0000313" key="20">
    <source>
        <dbReference type="Proteomes" id="UP000178184"/>
    </source>
</evidence>
<dbReference type="PANTHER" id="PTHR32282:SF11">
    <property type="entry name" value="PENICILLIN-BINDING PROTEIN 1B"/>
    <property type="match status" value="1"/>
</dbReference>
<evidence type="ECO:0000256" key="2">
    <source>
        <dbReference type="ARBA" id="ARBA00007090"/>
    </source>
</evidence>
<keyword evidence="11" id="KW-0573">Peptidoglycan synthesis</keyword>
<evidence type="ECO:0000259" key="18">
    <source>
        <dbReference type="Pfam" id="PF00912"/>
    </source>
</evidence>
<comment type="catalytic activity">
    <reaction evidence="15">
        <text>Preferential cleavage: (Ac)2-L-Lys-D-Ala-|-D-Ala. Also transpeptidation of peptidyl-alanyl moieties that are N-acyl substituents of D-alanine.</text>
        <dbReference type="EC" id="3.4.16.4"/>
    </reaction>
</comment>
<evidence type="ECO:0000313" key="19">
    <source>
        <dbReference type="EMBL" id="OGI84301.1"/>
    </source>
</evidence>
<organism evidence="19 20">
    <name type="scientific">Candidatus Nomurabacteria bacterium RIFCSPLOWO2_01_FULL_33_17</name>
    <dbReference type="NCBI Taxonomy" id="1801764"/>
    <lineage>
        <taxon>Bacteria</taxon>
        <taxon>Candidatus Nomuraibacteriota</taxon>
    </lineage>
</organism>
<dbReference type="GO" id="GO:0009002">
    <property type="term" value="F:serine-type D-Ala-D-Ala carboxypeptidase activity"/>
    <property type="evidence" value="ECO:0007669"/>
    <property type="project" value="UniProtKB-EC"/>
</dbReference>
<dbReference type="InterPro" id="IPR036950">
    <property type="entry name" value="PBP_transglycosylase"/>
</dbReference>
<accession>A0A1F6WQZ1</accession>
<dbReference type="FunFam" id="1.10.3810.10:FF:000001">
    <property type="entry name" value="Penicillin-binding protein 1A"/>
    <property type="match status" value="1"/>
</dbReference>
<dbReference type="GO" id="GO:0030288">
    <property type="term" value="C:outer membrane-bounded periplasmic space"/>
    <property type="evidence" value="ECO:0007669"/>
    <property type="project" value="TreeGrafter"/>
</dbReference>
<evidence type="ECO:0000256" key="11">
    <source>
        <dbReference type="ARBA" id="ARBA00022984"/>
    </source>
</evidence>
<dbReference type="InterPro" id="IPR012338">
    <property type="entry name" value="Beta-lactam/transpept-like"/>
</dbReference>
<evidence type="ECO:0000256" key="5">
    <source>
        <dbReference type="ARBA" id="ARBA00022645"/>
    </source>
</evidence>
<feature type="domain" description="Penicillin-binding protein transpeptidase" evidence="17">
    <location>
        <begin position="281"/>
        <end position="565"/>
    </location>
</feature>
<dbReference type="Proteomes" id="UP000178184">
    <property type="component" value="Unassembled WGS sequence"/>
</dbReference>
<dbReference type="GO" id="GO:0009252">
    <property type="term" value="P:peptidoglycan biosynthetic process"/>
    <property type="evidence" value="ECO:0007669"/>
    <property type="project" value="UniProtKB-KW"/>
</dbReference>
<dbReference type="GO" id="GO:0006508">
    <property type="term" value="P:proteolysis"/>
    <property type="evidence" value="ECO:0007669"/>
    <property type="project" value="UniProtKB-KW"/>
</dbReference>
<evidence type="ECO:0000256" key="1">
    <source>
        <dbReference type="ARBA" id="ARBA00004236"/>
    </source>
</evidence>
<dbReference type="SUPFAM" id="SSF53955">
    <property type="entry name" value="Lysozyme-like"/>
    <property type="match status" value="1"/>
</dbReference>
<dbReference type="SUPFAM" id="SSF56601">
    <property type="entry name" value="beta-lactamase/transpeptidase-like"/>
    <property type="match status" value="1"/>
</dbReference>
<evidence type="ECO:0000256" key="7">
    <source>
        <dbReference type="ARBA" id="ARBA00022676"/>
    </source>
</evidence>
<keyword evidence="14" id="KW-0961">Cell wall biogenesis/degradation</keyword>
<dbReference type="GO" id="GO:0005886">
    <property type="term" value="C:plasma membrane"/>
    <property type="evidence" value="ECO:0007669"/>
    <property type="project" value="UniProtKB-SubCell"/>
</dbReference>
<evidence type="ECO:0000256" key="8">
    <source>
        <dbReference type="ARBA" id="ARBA00022679"/>
    </source>
</evidence>
<sequence length="794" mass="88203">RVISQSTKIYDRTGKVLLYDNHNTIRRTVVSLDKINPYIQNASVAIEDDQFYSHHGIRIKSLIRAFIATVFKGDTQGGSTLTQQIVKNTLLTRDKTISRKIKEMIIAIRLEKKLTKQELLEIYLNEAPYSGNVYGVEEASLVYFKKHASDITLAEAAYLAAIPQAPTHWDPNGPNKIALDERARHVLDLMQGFGYINKEEYDKAIKEEVVFVKKAGSSVKAPHFVFYVRDYLEKKYGEDMVNIEGLKVISTLDFDLQSYAEEEALKEALKNEKEYGGSNIAMVAIDPTNGQILSMIGSRDFFDKKIDGEFNVANSGRQPGSSFKPFAYATAFKKGFRPETVLFDVFTEFNANCSPSGVGYNCYSPENFDSKFKGPMMLKNALAESRNIPAVKVLYLASIADTIATARSMGITTLKDTKNYGLSLVLGAGEVKLVDMVSAYGTFATNGIHYNSTGILRVEDQSGKVLEEYKQDEGEQVLPDYVANAITNILSSDDLRAPTFGRGSSLHVPGYSVAAKTGTTNDNRDAWIVGYSTNIVVGVWSGNNNNTVMKKGGAQVSGPLFNKIMTKYLGISPSGDFSNISFPNQGGSPVLRGLWYGGESFFIDSISGGLATDFTPPEARIEKVITNVHTILYWIDKNNPLGDGLNNPTSDSQFVNWESGVKSWVNNFGAPYISGNSVPNYFDNVHTAHILIPIQVDGIIDGEEIVPETKKLIKFINQTEVIKKIDIYIDSKKIKTITSIPWEYEFDFDLFKLSNGEHVMRIVGYDQLLNQGEDIISFKYKGLDIIDETILLTE</sequence>
<dbReference type="GO" id="GO:0008658">
    <property type="term" value="F:penicillin binding"/>
    <property type="evidence" value="ECO:0007669"/>
    <property type="project" value="InterPro"/>
</dbReference>
<dbReference type="GO" id="GO:0008955">
    <property type="term" value="F:peptidoglycan glycosyltransferase activity"/>
    <property type="evidence" value="ECO:0007669"/>
    <property type="project" value="UniProtKB-EC"/>
</dbReference>
<keyword evidence="9" id="KW-0378">Hydrolase</keyword>
<dbReference type="GO" id="GO:0071555">
    <property type="term" value="P:cell wall organization"/>
    <property type="evidence" value="ECO:0007669"/>
    <property type="project" value="UniProtKB-KW"/>
</dbReference>
<dbReference type="PANTHER" id="PTHR32282">
    <property type="entry name" value="BINDING PROTEIN TRANSPEPTIDASE, PUTATIVE-RELATED"/>
    <property type="match status" value="1"/>
</dbReference>
<gene>
    <name evidence="19" type="ORF">A2903_01860</name>
</gene>
<dbReference type="Gene3D" id="1.10.3810.10">
    <property type="entry name" value="Biosynthetic peptidoglycan transglycosylase-like"/>
    <property type="match status" value="1"/>
</dbReference>
<comment type="subcellular location">
    <subcellularLocation>
        <location evidence="1">Cell membrane</location>
    </subcellularLocation>
</comment>
<comment type="similarity">
    <text evidence="3">In the N-terminal section; belongs to the glycosyltransferase 51 family.</text>
</comment>
<keyword evidence="8" id="KW-0808">Transferase</keyword>
<dbReference type="InterPro" id="IPR023346">
    <property type="entry name" value="Lysozyme-like_dom_sf"/>
</dbReference>
<dbReference type="EMBL" id="MFUO01000002">
    <property type="protein sequence ID" value="OGI84301.1"/>
    <property type="molecule type" value="Genomic_DNA"/>
</dbReference>
<dbReference type="Pfam" id="PF00905">
    <property type="entry name" value="Transpeptidase"/>
    <property type="match status" value="1"/>
</dbReference>
<keyword evidence="13" id="KW-0511">Multifunctional enzyme</keyword>
<dbReference type="InterPro" id="IPR001264">
    <property type="entry name" value="Glyco_trans_51"/>
</dbReference>
<keyword evidence="5" id="KW-0121">Carboxypeptidase</keyword>
<comment type="similarity">
    <text evidence="2">In the C-terminal section; belongs to the transpeptidase family.</text>
</comment>
<dbReference type="AlphaFoldDB" id="A0A1F6WQZ1"/>
<evidence type="ECO:0000256" key="12">
    <source>
        <dbReference type="ARBA" id="ARBA00023136"/>
    </source>
</evidence>
<evidence type="ECO:0000256" key="16">
    <source>
        <dbReference type="ARBA" id="ARBA00049902"/>
    </source>
</evidence>
<feature type="domain" description="Glycosyl transferase family 51" evidence="18">
    <location>
        <begin position="23"/>
        <end position="191"/>
    </location>
</feature>
<proteinExistence type="inferred from homology"/>
<evidence type="ECO:0000256" key="4">
    <source>
        <dbReference type="ARBA" id="ARBA00022475"/>
    </source>
</evidence>
<comment type="caution">
    <text evidence="19">The sequence shown here is derived from an EMBL/GenBank/DDBJ whole genome shotgun (WGS) entry which is preliminary data.</text>
</comment>
<evidence type="ECO:0000256" key="13">
    <source>
        <dbReference type="ARBA" id="ARBA00023268"/>
    </source>
</evidence>